<dbReference type="EMBL" id="SZVO01000012">
    <property type="protein sequence ID" value="TKT89485.1"/>
    <property type="molecule type" value="Genomic_DNA"/>
</dbReference>
<sequence length="435" mass="49037">MARKNKGFNKSASTANSQIKPGQTVINDFSIDIRTVDITRKDLTKWRNAYQSAISIERPNRKALYDIYTDILIDDHLKSVINQRRLAVTNSNIVFQNEGNPVDSINNLLNSEHFDLFLKHALDSRFWGYSLIHADFKNDLFELVPRSHVVPKDGIVVADPYDITGISYTKSPYSYYYIGVGEPDDLGLLLIATILVLIKRGNLSDWAQFNEIFGQPMRKGTYDPHMPGNKTQLLQALEQAGAMSYIAVPNGSNVEFIEANKSGASDTYDGLYEKMEKGLSKLIVGQTMTTEDGSSRSQGEVHERVAQAIAQDDRLFVTKLLNGRVRNMMIAQGFPEAATGEFQFMDEEATIPKDKRLTMDLSIHTQVAPLTIEYFEQEYNVVFDMEALKKREEEKTKAAAQIPVPGKPDPKQNDKTKLALSLLDRIQDFFVAARH</sequence>
<name>A0A4U6CZW8_9BACT</name>
<accession>A0A4U6CZW8</accession>
<reference evidence="1 2" key="1">
    <citation type="submission" date="2019-05" db="EMBL/GenBank/DDBJ databases">
        <title>Dyadobacter AR-3-8 sp. nov., isolated from arctic soil.</title>
        <authorList>
            <person name="Chaudhary D.K."/>
        </authorList>
    </citation>
    <scope>NUCLEOTIDE SEQUENCE [LARGE SCALE GENOMIC DNA]</scope>
    <source>
        <strain evidence="1 2">AR-3-8</strain>
    </source>
</reference>
<comment type="caution">
    <text evidence="1">The sequence shown here is derived from an EMBL/GenBank/DDBJ whole genome shotgun (WGS) entry which is preliminary data.</text>
</comment>
<dbReference type="AlphaFoldDB" id="A0A4U6CZW8"/>
<dbReference type="OrthoDB" id="9797300at2"/>
<dbReference type="Proteomes" id="UP000304900">
    <property type="component" value="Unassembled WGS sequence"/>
</dbReference>
<protein>
    <submittedName>
        <fullName evidence="1">DUF935 family protein</fullName>
    </submittedName>
</protein>
<evidence type="ECO:0000313" key="2">
    <source>
        <dbReference type="Proteomes" id="UP000304900"/>
    </source>
</evidence>
<gene>
    <name evidence="1" type="ORF">FDK13_24390</name>
</gene>
<organism evidence="1 2">
    <name type="scientific">Dyadobacter frigoris</name>
    <dbReference type="NCBI Taxonomy" id="2576211"/>
    <lineage>
        <taxon>Bacteria</taxon>
        <taxon>Pseudomonadati</taxon>
        <taxon>Bacteroidota</taxon>
        <taxon>Cytophagia</taxon>
        <taxon>Cytophagales</taxon>
        <taxon>Spirosomataceae</taxon>
        <taxon>Dyadobacter</taxon>
    </lineage>
</organism>
<keyword evidence="2" id="KW-1185">Reference proteome</keyword>
<evidence type="ECO:0000313" key="1">
    <source>
        <dbReference type="EMBL" id="TKT89485.1"/>
    </source>
</evidence>
<dbReference type="InterPro" id="IPR009279">
    <property type="entry name" value="Portal_Mu"/>
</dbReference>
<proteinExistence type="predicted"/>
<dbReference type="Pfam" id="PF06074">
    <property type="entry name" value="Portal_Mu"/>
    <property type="match status" value="1"/>
</dbReference>
<dbReference type="RefSeq" id="WP_137342622.1">
    <property type="nucleotide sequence ID" value="NZ_SZVO01000012.1"/>
</dbReference>